<proteinExistence type="inferred from homology"/>
<dbReference type="NCBIfam" id="NF006103">
    <property type="entry name" value="PRK08257.1-1"/>
    <property type="match status" value="1"/>
</dbReference>
<dbReference type="EMBL" id="VMNW02000046">
    <property type="protein sequence ID" value="KAA9156774.1"/>
    <property type="molecule type" value="Genomic_DNA"/>
</dbReference>
<feature type="region of interest" description="Disordered" evidence="4">
    <location>
        <begin position="1"/>
        <end position="24"/>
    </location>
</feature>
<dbReference type="GO" id="GO:0016746">
    <property type="term" value="F:acyltransferase activity"/>
    <property type="evidence" value="ECO:0007669"/>
    <property type="project" value="UniProtKB-KW"/>
</dbReference>
<dbReference type="PANTHER" id="PTHR18919">
    <property type="entry name" value="ACETYL-COA C-ACYLTRANSFERASE"/>
    <property type="match status" value="1"/>
</dbReference>
<evidence type="ECO:0000256" key="2">
    <source>
        <dbReference type="ARBA" id="ARBA00022679"/>
    </source>
</evidence>
<feature type="domain" description="Thiolase-like protein type 1 additional C-terminal" evidence="5">
    <location>
        <begin position="409"/>
        <end position="490"/>
    </location>
</feature>
<comment type="similarity">
    <text evidence="1">Belongs to the thiolase-like superfamily. Thiolase family.</text>
</comment>
<organism evidence="6 7">
    <name type="scientific">Amycolatopsis acidicola</name>
    <dbReference type="NCBI Taxonomy" id="2596893"/>
    <lineage>
        <taxon>Bacteria</taxon>
        <taxon>Bacillati</taxon>
        <taxon>Actinomycetota</taxon>
        <taxon>Actinomycetes</taxon>
        <taxon>Pseudonocardiales</taxon>
        <taxon>Pseudonocardiaceae</taxon>
        <taxon>Amycolatopsis</taxon>
    </lineage>
</organism>
<dbReference type="Gene3D" id="3.40.47.10">
    <property type="match status" value="1"/>
</dbReference>
<dbReference type="InterPro" id="IPR016039">
    <property type="entry name" value="Thiolase-like"/>
</dbReference>
<reference evidence="6" key="1">
    <citation type="submission" date="2019-09" db="EMBL/GenBank/DDBJ databases">
        <authorList>
            <person name="Teo W.F.A."/>
            <person name="Duangmal K."/>
        </authorList>
    </citation>
    <scope>NUCLEOTIDE SEQUENCE [LARGE SCALE GENOMIC DNA]</scope>
    <source>
        <strain evidence="6">K81G1</strain>
    </source>
</reference>
<dbReference type="Proteomes" id="UP000319769">
    <property type="component" value="Unassembled WGS sequence"/>
</dbReference>
<accession>A0A5N0UWW2</accession>
<name>A0A5N0UWW2_9PSEU</name>
<dbReference type="RefSeq" id="WP_144757637.1">
    <property type="nucleotide sequence ID" value="NZ_VMNW02000046.1"/>
</dbReference>
<keyword evidence="2" id="KW-0808">Transferase</keyword>
<dbReference type="Pfam" id="PF18313">
    <property type="entry name" value="TLP1_add_C"/>
    <property type="match status" value="1"/>
</dbReference>
<dbReference type="PANTHER" id="PTHR18919:SF139">
    <property type="entry name" value="THIOLASE-LIKE PROTEIN TYPE 1 ADDITIONAL C-TERMINAL DOMAIN-CONTAINING PROTEIN"/>
    <property type="match status" value="1"/>
</dbReference>
<dbReference type="OrthoDB" id="4470569at2"/>
<evidence type="ECO:0000256" key="3">
    <source>
        <dbReference type="ARBA" id="ARBA00023315"/>
    </source>
</evidence>
<dbReference type="Gene3D" id="2.40.50.840">
    <property type="match status" value="1"/>
</dbReference>
<evidence type="ECO:0000259" key="5">
    <source>
        <dbReference type="Pfam" id="PF18313"/>
    </source>
</evidence>
<comment type="caution">
    <text evidence="6">The sequence shown here is derived from an EMBL/GenBank/DDBJ whole genome shotgun (WGS) entry which is preliminary data.</text>
</comment>
<protein>
    <submittedName>
        <fullName evidence="6">Acetyl-CoA acetyltransferase</fullName>
    </submittedName>
</protein>
<evidence type="ECO:0000256" key="1">
    <source>
        <dbReference type="ARBA" id="ARBA00010982"/>
    </source>
</evidence>
<evidence type="ECO:0000256" key="4">
    <source>
        <dbReference type="SAM" id="MobiDB-lite"/>
    </source>
</evidence>
<keyword evidence="7" id="KW-1185">Reference proteome</keyword>
<dbReference type="AlphaFoldDB" id="A0A5N0UWW2"/>
<keyword evidence="3" id="KW-0012">Acyltransferase</keyword>
<dbReference type="SUPFAM" id="SSF53901">
    <property type="entry name" value="Thiolase-like"/>
    <property type="match status" value="2"/>
</dbReference>
<evidence type="ECO:0000313" key="6">
    <source>
        <dbReference type="EMBL" id="KAA9156774.1"/>
    </source>
</evidence>
<evidence type="ECO:0000313" key="7">
    <source>
        <dbReference type="Proteomes" id="UP000319769"/>
    </source>
</evidence>
<dbReference type="InterPro" id="IPR040771">
    <property type="entry name" value="TLP1_add_C"/>
</dbReference>
<sequence>MSLDPRTPVLVGGGQLNRRDGEPEREPVALIAEAARAAEADSGGRGLLRALDSVRLVRMLSWRYRDPGRLVADQLGASPKHTAYTGDGGNNPQVLLSGAALDIAAGRADVVLIGGAEAWRTRMKLRAEGKRPEWTVQDESVPKAPVFGATEPLLGEGEHRIGLDRPSSVYPLFEQSLRIAAGRGIDQHLKHCGELWSRFSEVAAGNPHAWTTRAHSAEEIATPSPSNRWISWPYPKLMNSNNMVEQGAAVLLCSVAAAERAGVPRENWVFPWSSAEAHDTYAIAERQALHASPAIRIAGRRALELAGTRIEDLGPIDIYSCFPAAVQVAAAELGLPVDDPARPLTITGGLTFAGGPWNNYVTHSIATMVSKLREAGGRGLVTANGGYLTKHALGVYSTEPPAEGFRAEDVQAEVGREPKTRALDSWQGKGSLESWTVVHDRSGAPETAFLAVRTPDGARTLAVNREADVLAMLVSDDLAGAAIAVREDGTGWPEGVR</sequence>
<gene>
    <name evidence="6" type="ORF">FPZ12_026765</name>
</gene>